<dbReference type="EMBL" id="CP017415">
    <property type="protein sequence ID" value="AOU97842.1"/>
    <property type="molecule type" value="Genomic_DNA"/>
</dbReference>
<keyword evidence="3" id="KW-1185">Reference proteome</keyword>
<evidence type="ECO:0000313" key="2">
    <source>
        <dbReference type="EMBL" id="AOU97842.1"/>
    </source>
</evidence>
<feature type="region of interest" description="Disordered" evidence="1">
    <location>
        <begin position="27"/>
        <end position="49"/>
    </location>
</feature>
<organism evidence="2 3">
    <name type="scientific">Acidihalobacter yilgarnensis</name>
    <dbReference type="NCBI Taxonomy" id="2819280"/>
    <lineage>
        <taxon>Bacteria</taxon>
        <taxon>Pseudomonadati</taxon>
        <taxon>Pseudomonadota</taxon>
        <taxon>Gammaproteobacteria</taxon>
        <taxon>Chromatiales</taxon>
        <taxon>Ectothiorhodospiraceae</taxon>
        <taxon>Acidihalobacter</taxon>
    </lineage>
</organism>
<evidence type="ECO:0000256" key="1">
    <source>
        <dbReference type="SAM" id="MobiDB-lite"/>
    </source>
</evidence>
<reference evidence="3" key="1">
    <citation type="submission" date="2016-09" db="EMBL/GenBank/DDBJ databases">
        <title>Acidihalobacter prosperus F5.</title>
        <authorList>
            <person name="Khaleque H.N."/>
            <person name="Ramsay J.P."/>
            <person name="Kaksonen A.H."/>
            <person name="Boxall N.J."/>
            <person name="Watkin E.L.J."/>
        </authorList>
    </citation>
    <scope>NUCLEOTIDE SEQUENCE [LARGE SCALE GENOMIC DNA]</scope>
    <source>
        <strain evidence="3">F5</strain>
    </source>
</reference>
<accession>A0A1D8IN00</accession>
<proteinExistence type="predicted"/>
<dbReference type="AlphaFoldDB" id="A0A1D8IN00"/>
<feature type="compositionally biased region" description="Low complexity" evidence="1">
    <location>
        <begin position="33"/>
        <end position="43"/>
    </location>
</feature>
<gene>
    <name evidence="2" type="ORF">BI364_07570</name>
</gene>
<evidence type="ECO:0000313" key="3">
    <source>
        <dbReference type="Proteomes" id="UP000095401"/>
    </source>
</evidence>
<protein>
    <submittedName>
        <fullName evidence="2">Uncharacterized protein</fullName>
    </submittedName>
</protein>
<name>A0A1D8IN00_9GAMM</name>
<dbReference type="Proteomes" id="UP000095401">
    <property type="component" value="Chromosome"/>
</dbReference>
<dbReference type="KEGG" id="aprs:BI364_07570"/>
<sequence>MLNLQRPREGAGEEGWEVVRLSCEKRETKPMARGQGRQSQSQKIQRKRATTGLHVPGCASLVTVGLAGRVVWAVNLQTYARCRIGGP</sequence>